<evidence type="ECO:0000256" key="4">
    <source>
        <dbReference type="ARBA" id="ARBA00023136"/>
    </source>
</evidence>
<sequence length="81" mass="9239">MERLNTYVVSASIENASIQNLNEPVTVSLHHIVQNRVGCVHFIRDRGNAAVHCIFWDFVKNSKCYLPSWLCPQHQTMALVS</sequence>
<dbReference type="AlphaFoldDB" id="A0A3L8SJ63"/>
<evidence type="ECO:0000256" key="2">
    <source>
        <dbReference type="ARBA" id="ARBA00022692"/>
    </source>
</evidence>
<evidence type="ECO:0000256" key="1">
    <source>
        <dbReference type="ARBA" id="ARBA00004370"/>
    </source>
</evidence>
<keyword evidence="3" id="KW-1133">Transmembrane helix</keyword>
<dbReference type="InterPro" id="IPR046338">
    <property type="entry name" value="GAIN_dom_sf"/>
</dbReference>
<evidence type="ECO:0000259" key="6">
    <source>
        <dbReference type="PROSITE" id="PS50221"/>
    </source>
</evidence>
<dbReference type="EMBL" id="QUSF01000018">
    <property type="protein sequence ID" value="RLW02487.1"/>
    <property type="molecule type" value="Genomic_DNA"/>
</dbReference>
<dbReference type="GO" id="GO:0016020">
    <property type="term" value="C:membrane"/>
    <property type="evidence" value="ECO:0007669"/>
    <property type="project" value="UniProtKB-SubCell"/>
</dbReference>
<organism evidence="7 8">
    <name type="scientific">Chloebia gouldiae</name>
    <name type="common">Gouldian finch</name>
    <name type="synonym">Erythrura gouldiae</name>
    <dbReference type="NCBI Taxonomy" id="44316"/>
    <lineage>
        <taxon>Eukaryota</taxon>
        <taxon>Metazoa</taxon>
        <taxon>Chordata</taxon>
        <taxon>Craniata</taxon>
        <taxon>Vertebrata</taxon>
        <taxon>Euteleostomi</taxon>
        <taxon>Archelosauria</taxon>
        <taxon>Archosauria</taxon>
        <taxon>Dinosauria</taxon>
        <taxon>Saurischia</taxon>
        <taxon>Theropoda</taxon>
        <taxon>Coelurosauria</taxon>
        <taxon>Aves</taxon>
        <taxon>Neognathae</taxon>
        <taxon>Neoaves</taxon>
        <taxon>Telluraves</taxon>
        <taxon>Australaves</taxon>
        <taxon>Passeriformes</taxon>
        <taxon>Passeroidea</taxon>
        <taxon>Passeridae</taxon>
        <taxon>Chloebia</taxon>
    </lineage>
</organism>
<keyword evidence="8" id="KW-1185">Reference proteome</keyword>
<comment type="caution">
    <text evidence="7">The sequence shown here is derived from an EMBL/GenBank/DDBJ whole genome shotgun (WGS) entry which is preliminary data.</text>
</comment>
<evidence type="ECO:0000313" key="7">
    <source>
        <dbReference type="EMBL" id="RLW02487.1"/>
    </source>
</evidence>
<feature type="domain" description="GAIN-B" evidence="6">
    <location>
        <begin position="1"/>
        <end position="81"/>
    </location>
</feature>
<evidence type="ECO:0000256" key="5">
    <source>
        <dbReference type="ARBA" id="ARBA00023157"/>
    </source>
</evidence>
<accession>A0A3L8SJ63</accession>
<keyword evidence="4" id="KW-0472">Membrane</keyword>
<protein>
    <recommendedName>
        <fullName evidence="6">GAIN-B domain-containing protein</fullName>
    </recommendedName>
</protein>
<evidence type="ECO:0000313" key="8">
    <source>
        <dbReference type="Proteomes" id="UP000276834"/>
    </source>
</evidence>
<name>A0A3L8SJ63_CHLGU</name>
<dbReference type="Proteomes" id="UP000276834">
    <property type="component" value="Unassembled WGS sequence"/>
</dbReference>
<proteinExistence type="predicted"/>
<keyword evidence="5" id="KW-1015">Disulfide bond</keyword>
<reference evidence="7 8" key="1">
    <citation type="journal article" date="2018" name="Proc. R. Soc. B">
        <title>A non-coding region near Follistatin controls head colour polymorphism in the Gouldian finch.</title>
        <authorList>
            <person name="Toomey M.B."/>
            <person name="Marques C.I."/>
            <person name="Andrade P."/>
            <person name="Araujo P.M."/>
            <person name="Sabatino S."/>
            <person name="Gazda M.A."/>
            <person name="Afonso S."/>
            <person name="Lopes R.J."/>
            <person name="Corbo J.C."/>
            <person name="Carneiro M."/>
        </authorList>
    </citation>
    <scope>NUCLEOTIDE SEQUENCE [LARGE SCALE GENOMIC DNA]</scope>
    <source>
        <strain evidence="7">Red01</strain>
        <tissue evidence="7">Muscle</tissue>
    </source>
</reference>
<dbReference type="Gene3D" id="2.60.220.50">
    <property type="match status" value="1"/>
</dbReference>
<keyword evidence="2" id="KW-0812">Transmembrane</keyword>
<evidence type="ECO:0000256" key="3">
    <source>
        <dbReference type="ARBA" id="ARBA00022989"/>
    </source>
</evidence>
<dbReference type="InterPro" id="IPR057244">
    <property type="entry name" value="GAIN_B"/>
</dbReference>
<gene>
    <name evidence="7" type="ORF">DV515_00007274</name>
</gene>
<dbReference type="PROSITE" id="PS50221">
    <property type="entry name" value="GAIN_B"/>
    <property type="match status" value="1"/>
</dbReference>
<comment type="subcellular location">
    <subcellularLocation>
        <location evidence="1">Membrane</location>
    </subcellularLocation>
</comment>
<dbReference type="OrthoDB" id="10037534at2759"/>